<gene>
    <name evidence="1" type="ORF">MM415A02805_0007</name>
    <name evidence="2" type="ORF">MM415B02940_0007</name>
</gene>
<reference evidence="1" key="1">
    <citation type="submission" date="2020-03" db="EMBL/GenBank/DDBJ databases">
        <title>The deep terrestrial virosphere.</title>
        <authorList>
            <person name="Holmfeldt K."/>
            <person name="Nilsson E."/>
            <person name="Simone D."/>
            <person name="Lopez-Fernandez M."/>
            <person name="Wu X."/>
            <person name="de Brujin I."/>
            <person name="Lundin D."/>
            <person name="Andersson A."/>
            <person name="Bertilsson S."/>
            <person name="Dopson M."/>
        </authorList>
    </citation>
    <scope>NUCLEOTIDE SEQUENCE</scope>
    <source>
        <strain evidence="1">MM415A02805</strain>
        <strain evidence="2">MM415B02940</strain>
    </source>
</reference>
<dbReference type="EMBL" id="MT141942">
    <property type="protein sequence ID" value="QJA72324.1"/>
    <property type="molecule type" value="Genomic_DNA"/>
</dbReference>
<proteinExistence type="predicted"/>
<dbReference type="AlphaFoldDB" id="A0A6M3JQF1"/>
<sequence>MAKIILDNIDIQLSLIKKDGEWIVTLSAHYGVGASEYNEFSTRKGMPVVLTEAQEDTIINFAKNVVYPQMLANEGI</sequence>
<protein>
    <submittedName>
        <fullName evidence="1">Uncharacterized protein</fullName>
    </submittedName>
</protein>
<evidence type="ECO:0000313" key="1">
    <source>
        <dbReference type="EMBL" id="QJA72324.1"/>
    </source>
</evidence>
<name>A0A6M3JQF1_9ZZZZ</name>
<dbReference type="EMBL" id="MT142720">
    <property type="protein sequence ID" value="QJA87607.1"/>
    <property type="molecule type" value="Genomic_DNA"/>
</dbReference>
<accession>A0A6M3JQF1</accession>
<evidence type="ECO:0000313" key="2">
    <source>
        <dbReference type="EMBL" id="QJA87607.1"/>
    </source>
</evidence>
<organism evidence="1">
    <name type="scientific">viral metagenome</name>
    <dbReference type="NCBI Taxonomy" id="1070528"/>
    <lineage>
        <taxon>unclassified sequences</taxon>
        <taxon>metagenomes</taxon>
        <taxon>organismal metagenomes</taxon>
    </lineage>
</organism>